<dbReference type="Proteomes" id="UP000831701">
    <property type="component" value="Chromosome 1"/>
</dbReference>
<dbReference type="EMBL" id="CM041531">
    <property type="protein sequence ID" value="KAI3377933.1"/>
    <property type="molecule type" value="Genomic_DNA"/>
</dbReference>
<name>A0ACB8XGL3_9TELE</name>
<reference evidence="1" key="1">
    <citation type="submission" date="2022-04" db="EMBL/GenBank/DDBJ databases">
        <title>Jade perch genome.</title>
        <authorList>
            <person name="Chao B."/>
        </authorList>
    </citation>
    <scope>NUCLEOTIDE SEQUENCE</scope>
    <source>
        <strain evidence="1">CB-2022</strain>
    </source>
</reference>
<gene>
    <name evidence="1" type="ORF">L3Q82_009062</name>
</gene>
<evidence type="ECO:0000313" key="2">
    <source>
        <dbReference type="Proteomes" id="UP000831701"/>
    </source>
</evidence>
<evidence type="ECO:0000313" key="1">
    <source>
        <dbReference type="EMBL" id="KAI3377933.1"/>
    </source>
</evidence>
<sequence length="518" mass="57259">MTQADSGLGINMVSPRPRRDTQERNVPLIRLEDDDDLREIYKFGRKLGQGSFGVVYEATHIETQTKWAIKEVCRPAAGSSKVKMLDHEINILRQVNHANIIHLQEVYVTAKMTYLVTELCVGGELKQLLQQRKFFTEDETRHIIHTLADAVVYLHKRDIVHRDLKLENILVINAPDEDDNGRINIKVTDFGLSVQTGGVGIENIMTEACGTLIYMAPEMMSGRGYSQWCDVWSIGIVMYMLLCGEPPFVGKTKTSLLEEMNKEVTFTHTIWDTVTDGAKNLLTCLLKVDPAYRMSANQILENPWITGDTNSSARPSNVLEMMHNHLEQEEKTQTLGDMLEPSLVPRTVSPDTGSNCRGPAKLSPEADHSLSTPTMSTELTKESCGSLQQDNYKNGSETLGPLLHTATATTQTQAGAKPSTQPSAKQRRPQDKKEPSTGQRPAPDLSKADDQRSSTSSKSRIAVLLTDGSKGGWVDGLEGLKLCSPILEPEESLTPAKVGCREALVARVVGRVKWVHAG</sequence>
<comment type="caution">
    <text evidence="1">The sequence shown here is derived from an EMBL/GenBank/DDBJ whole genome shotgun (WGS) entry which is preliminary data.</text>
</comment>
<keyword evidence="2" id="KW-1185">Reference proteome</keyword>
<organism evidence="1 2">
    <name type="scientific">Scortum barcoo</name>
    <name type="common">barcoo grunter</name>
    <dbReference type="NCBI Taxonomy" id="214431"/>
    <lineage>
        <taxon>Eukaryota</taxon>
        <taxon>Metazoa</taxon>
        <taxon>Chordata</taxon>
        <taxon>Craniata</taxon>
        <taxon>Vertebrata</taxon>
        <taxon>Euteleostomi</taxon>
        <taxon>Actinopterygii</taxon>
        <taxon>Neopterygii</taxon>
        <taxon>Teleostei</taxon>
        <taxon>Neoteleostei</taxon>
        <taxon>Acanthomorphata</taxon>
        <taxon>Eupercaria</taxon>
        <taxon>Centrarchiformes</taxon>
        <taxon>Terapontoidei</taxon>
        <taxon>Terapontidae</taxon>
        <taxon>Scortum</taxon>
    </lineage>
</organism>
<accession>A0ACB8XGL3</accession>
<protein>
    <submittedName>
        <fullName evidence="1">Uncharacterized protein</fullName>
    </submittedName>
</protein>
<proteinExistence type="predicted"/>